<dbReference type="GO" id="GO:0005524">
    <property type="term" value="F:ATP binding"/>
    <property type="evidence" value="ECO:0007669"/>
    <property type="project" value="InterPro"/>
</dbReference>
<dbReference type="PROSITE" id="PS50011">
    <property type="entry name" value="PROTEIN_KINASE_DOM"/>
    <property type="match status" value="1"/>
</dbReference>
<dbReference type="Gene3D" id="1.10.510.10">
    <property type="entry name" value="Transferase(Phosphotransferase) domain 1"/>
    <property type="match status" value="1"/>
</dbReference>
<evidence type="ECO:0000256" key="7">
    <source>
        <dbReference type="ARBA" id="ARBA00033194"/>
    </source>
</evidence>
<sequence length="335" mass="37312">MSELPITCKDDVGSLKVFDMRDKDTFQGIQYFYWLLGSVHDGDLLYMGMIKGNKPSSEHSLEHIKKALSQAPAECIFPPLPLPWWLSRTRVTVADDWGKEPSPDVYLKRPWIASLENIQPGEVTVARWFAHEIKQLEHLARCPPHPNLVRYHGCRVRNGRITGAYLGRVPGCDLVDHLHNGGTIDKDLFFAALAIDHLHNVVGLVHNDISPRNIMVGPDGAPTLVDLGSACPDGEEMILGVPFDCWGDDPLDMEPETYFISPSAACPTPRKSRDIASLNHLRTWIDNPVSETAGFLRRIETVSHFAEVFGKLHEAATARQRAIRAKAAEDNKTAA</sequence>
<comment type="catalytic activity">
    <reaction evidence="9">
        <text>L-seryl-[protein] + ATP = O-phospho-L-seryl-[protein] + ADP + H(+)</text>
        <dbReference type="Rhea" id="RHEA:17989"/>
        <dbReference type="Rhea" id="RHEA-COMP:9863"/>
        <dbReference type="Rhea" id="RHEA-COMP:11604"/>
        <dbReference type="ChEBI" id="CHEBI:15378"/>
        <dbReference type="ChEBI" id="CHEBI:29999"/>
        <dbReference type="ChEBI" id="CHEBI:30616"/>
        <dbReference type="ChEBI" id="CHEBI:83421"/>
        <dbReference type="ChEBI" id="CHEBI:456216"/>
        <dbReference type="EC" id="2.7.11.1"/>
    </reaction>
</comment>
<evidence type="ECO:0000256" key="9">
    <source>
        <dbReference type="ARBA" id="ARBA00048679"/>
    </source>
</evidence>
<dbReference type="InterPro" id="IPR000719">
    <property type="entry name" value="Prot_kinase_dom"/>
</dbReference>
<evidence type="ECO:0000313" key="11">
    <source>
        <dbReference type="EMBL" id="KAK3372077.1"/>
    </source>
</evidence>
<proteinExistence type="predicted"/>
<organism evidence="11 12">
    <name type="scientific">Podospora didyma</name>
    <dbReference type="NCBI Taxonomy" id="330526"/>
    <lineage>
        <taxon>Eukaryota</taxon>
        <taxon>Fungi</taxon>
        <taxon>Dikarya</taxon>
        <taxon>Ascomycota</taxon>
        <taxon>Pezizomycotina</taxon>
        <taxon>Sordariomycetes</taxon>
        <taxon>Sordariomycetidae</taxon>
        <taxon>Sordariales</taxon>
        <taxon>Podosporaceae</taxon>
        <taxon>Podospora</taxon>
    </lineage>
</organism>
<dbReference type="InterPro" id="IPR011009">
    <property type="entry name" value="Kinase-like_dom_sf"/>
</dbReference>
<accession>A0AAE0K9M7</accession>
<dbReference type="EC" id="2.7.11.1" evidence="3"/>
<comment type="function">
    <text evidence="1">Component of the EKC/KEOPS complex that is required for the formation of a threonylcarbamoyl group on adenosine at position 37 (t(6)A37) in tRNAs that read codons beginning with adenine. The complex is probably involved in the transfer of the threonylcarbamoyl moiety of threonylcarbamoyl-AMP (TC-AMP) to the N6 group of A37. BUD32 has ATPase activity in the context of the EKC/KEOPS complex and likely plays a supporting role to the catalytic subunit KAE1. The EKC/KEOPS complex also promotes both telomere uncapping and telomere elongation. The complex is required for efficient recruitment of transcriptional coactivators.</text>
</comment>
<reference evidence="11" key="1">
    <citation type="journal article" date="2023" name="Mol. Phylogenet. Evol.">
        <title>Genome-scale phylogeny and comparative genomics of the fungal order Sordariales.</title>
        <authorList>
            <person name="Hensen N."/>
            <person name="Bonometti L."/>
            <person name="Westerberg I."/>
            <person name="Brannstrom I.O."/>
            <person name="Guillou S."/>
            <person name="Cros-Aarteil S."/>
            <person name="Calhoun S."/>
            <person name="Haridas S."/>
            <person name="Kuo A."/>
            <person name="Mondo S."/>
            <person name="Pangilinan J."/>
            <person name="Riley R."/>
            <person name="LaButti K."/>
            <person name="Andreopoulos B."/>
            <person name="Lipzen A."/>
            <person name="Chen C."/>
            <person name="Yan M."/>
            <person name="Daum C."/>
            <person name="Ng V."/>
            <person name="Clum A."/>
            <person name="Steindorff A."/>
            <person name="Ohm R.A."/>
            <person name="Martin F."/>
            <person name="Silar P."/>
            <person name="Natvig D.O."/>
            <person name="Lalanne C."/>
            <person name="Gautier V."/>
            <person name="Ament-Velasquez S.L."/>
            <person name="Kruys A."/>
            <person name="Hutchinson M.I."/>
            <person name="Powell A.J."/>
            <person name="Barry K."/>
            <person name="Miller A.N."/>
            <person name="Grigoriev I.V."/>
            <person name="Debuchy R."/>
            <person name="Gladieux P."/>
            <person name="Hiltunen Thoren M."/>
            <person name="Johannesson H."/>
        </authorList>
    </citation>
    <scope>NUCLEOTIDE SEQUENCE</scope>
    <source>
        <strain evidence="11">CBS 232.78</strain>
    </source>
</reference>
<evidence type="ECO:0000256" key="2">
    <source>
        <dbReference type="ARBA" id="ARBA00011534"/>
    </source>
</evidence>
<dbReference type="PROSITE" id="PS00109">
    <property type="entry name" value="PROTEIN_KINASE_TYR"/>
    <property type="match status" value="1"/>
</dbReference>
<evidence type="ECO:0000256" key="3">
    <source>
        <dbReference type="ARBA" id="ARBA00012513"/>
    </source>
</evidence>
<keyword evidence="12" id="KW-1185">Reference proteome</keyword>
<feature type="domain" description="Protein kinase" evidence="10">
    <location>
        <begin position="91"/>
        <end position="335"/>
    </location>
</feature>
<comment type="caution">
    <text evidence="11">The sequence shown here is derived from an EMBL/GenBank/DDBJ whole genome shotgun (WGS) entry which is preliminary data.</text>
</comment>
<evidence type="ECO:0000256" key="4">
    <source>
        <dbReference type="ARBA" id="ARBA00013948"/>
    </source>
</evidence>
<comment type="catalytic activity">
    <reaction evidence="8">
        <text>L-threonyl-[protein] + ATP = O-phospho-L-threonyl-[protein] + ADP + H(+)</text>
        <dbReference type="Rhea" id="RHEA:46608"/>
        <dbReference type="Rhea" id="RHEA-COMP:11060"/>
        <dbReference type="Rhea" id="RHEA-COMP:11605"/>
        <dbReference type="ChEBI" id="CHEBI:15378"/>
        <dbReference type="ChEBI" id="CHEBI:30013"/>
        <dbReference type="ChEBI" id="CHEBI:30616"/>
        <dbReference type="ChEBI" id="CHEBI:61977"/>
        <dbReference type="ChEBI" id="CHEBI:456216"/>
        <dbReference type="EC" id="2.7.11.1"/>
    </reaction>
</comment>
<evidence type="ECO:0000313" key="12">
    <source>
        <dbReference type="Proteomes" id="UP001285441"/>
    </source>
</evidence>
<reference evidence="11" key="2">
    <citation type="submission" date="2023-06" db="EMBL/GenBank/DDBJ databases">
        <authorList>
            <consortium name="Lawrence Berkeley National Laboratory"/>
            <person name="Haridas S."/>
            <person name="Hensen N."/>
            <person name="Bonometti L."/>
            <person name="Westerberg I."/>
            <person name="Brannstrom I.O."/>
            <person name="Guillou S."/>
            <person name="Cros-Aarteil S."/>
            <person name="Calhoun S."/>
            <person name="Kuo A."/>
            <person name="Mondo S."/>
            <person name="Pangilinan J."/>
            <person name="Riley R."/>
            <person name="LaButti K."/>
            <person name="Andreopoulos B."/>
            <person name="Lipzen A."/>
            <person name="Chen C."/>
            <person name="Yanf M."/>
            <person name="Daum C."/>
            <person name="Ng V."/>
            <person name="Clum A."/>
            <person name="Steindorff A."/>
            <person name="Ohm R."/>
            <person name="Martin F."/>
            <person name="Silar P."/>
            <person name="Natvig D."/>
            <person name="Lalanne C."/>
            <person name="Gautier V."/>
            <person name="Ament-velasquez S.L."/>
            <person name="Kruys A."/>
            <person name="Hutchinson M.I."/>
            <person name="Powell A.J."/>
            <person name="Barry K."/>
            <person name="Miller A.N."/>
            <person name="Grigoriev I.V."/>
            <person name="Debuchy R."/>
            <person name="Gladieux P."/>
            <person name="Thoren M.H."/>
            <person name="Johannesson H."/>
        </authorList>
    </citation>
    <scope>NUCLEOTIDE SEQUENCE</scope>
    <source>
        <strain evidence="11">CBS 232.78</strain>
    </source>
</reference>
<dbReference type="SUPFAM" id="SSF56112">
    <property type="entry name" value="Protein kinase-like (PK-like)"/>
    <property type="match status" value="1"/>
</dbReference>
<dbReference type="GO" id="GO:0004674">
    <property type="term" value="F:protein serine/threonine kinase activity"/>
    <property type="evidence" value="ECO:0007669"/>
    <property type="project" value="UniProtKB-EC"/>
</dbReference>
<protein>
    <recommendedName>
        <fullName evidence="5">EKC/KEOPS complex subunit BUD32</fullName>
        <ecNumber evidence="3">2.7.11.1</ecNumber>
    </recommendedName>
    <alternativeName>
        <fullName evidence="6 7">Atypical Serine/threonine protein kinase BUD32</fullName>
    </alternativeName>
    <alternativeName>
        <fullName evidence="4">EKC/KEOPS complex subunit bud32</fullName>
    </alternativeName>
</protein>
<gene>
    <name evidence="11" type="ORF">B0H63DRAFT_513585</name>
</gene>
<evidence type="ECO:0000259" key="10">
    <source>
        <dbReference type="PROSITE" id="PS50011"/>
    </source>
</evidence>
<dbReference type="Proteomes" id="UP001285441">
    <property type="component" value="Unassembled WGS sequence"/>
</dbReference>
<evidence type="ECO:0000256" key="6">
    <source>
        <dbReference type="ARBA" id="ARBA00030980"/>
    </source>
</evidence>
<evidence type="ECO:0000256" key="1">
    <source>
        <dbReference type="ARBA" id="ARBA00003747"/>
    </source>
</evidence>
<dbReference type="AlphaFoldDB" id="A0AAE0K9M7"/>
<evidence type="ECO:0000256" key="5">
    <source>
        <dbReference type="ARBA" id="ARBA00019973"/>
    </source>
</evidence>
<comment type="subunit">
    <text evidence="2">Component of the EKC/KEOPS complex composed of at least BUD32, CGI121, GON7, KAE1 and PCC1; the whole complex dimerizes.</text>
</comment>
<dbReference type="InterPro" id="IPR008266">
    <property type="entry name" value="Tyr_kinase_AS"/>
</dbReference>
<evidence type="ECO:0000256" key="8">
    <source>
        <dbReference type="ARBA" id="ARBA00047899"/>
    </source>
</evidence>
<name>A0AAE0K9M7_9PEZI</name>
<dbReference type="EMBL" id="JAULSW010000008">
    <property type="protein sequence ID" value="KAK3372077.1"/>
    <property type="molecule type" value="Genomic_DNA"/>
</dbReference>